<name>A0ABQ9GUC9_9NEOP</name>
<dbReference type="EMBL" id="JARBHB010000009">
    <property type="protein sequence ID" value="KAJ8875609.1"/>
    <property type="molecule type" value="Genomic_DNA"/>
</dbReference>
<sequence length="103" mass="11776">MRRLSKQSTATSSNFSALFRRLAEAGTLEVNTVDRGQPRRLHTTLLAECILEHIHHDPSVSTRLVMATLPVSHTTVWRVLHQQFLYPYHYQQMQAFAPGDHPA</sequence>
<gene>
    <name evidence="1" type="ORF">PR048_023505</name>
</gene>
<proteinExistence type="predicted"/>
<evidence type="ECO:0000313" key="2">
    <source>
        <dbReference type="Proteomes" id="UP001159363"/>
    </source>
</evidence>
<comment type="caution">
    <text evidence="1">The sequence shown here is derived from an EMBL/GenBank/DDBJ whole genome shotgun (WGS) entry which is preliminary data.</text>
</comment>
<dbReference type="PANTHER" id="PTHR47326:SF1">
    <property type="entry name" value="HTH PSQ-TYPE DOMAIN-CONTAINING PROTEIN"/>
    <property type="match status" value="1"/>
</dbReference>
<dbReference type="PANTHER" id="PTHR47326">
    <property type="entry name" value="TRANSPOSABLE ELEMENT TC3 TRANSPOSASE-LIKE PROTEIN"/>
    <property type="match status" value="1"/>
</dbReference>
<reference evidence="1 2" key="1">
    <citation type="submission" date="2023-02" db="EMBL/GenBank/DDBJ databases">
        <title>LHISI_Scaffold_Assembly.</title>
        <authorList>
            <person name="Stuart O.P."/>
            <person name="Cleave R."/>
            <person name="Magrath M.J.L."/>
            <person name="Mikheyev A.S."/>
        </authorList>
    </citation>
    <scope>NUCLEOTIDE SEQUENCE [LARGE SCALE GENOMIC DNA]</scope>
    <source>
        <strain evidence="1">Daus_M_001</strain>
        <tissue evidence="1">Leg muscle</tissue>
    </source>
</reference>
<dbReference type="Proteomes" id="UP001159363">
    <property type="component" value="Chromosome 8"/>
</dbReference>
<protein>
    <submittedName>
        <fullName evidence="1">Uncharacterized protein</fullName>
    </submittedName>
</protein>
<keyword evidence="2" id="KW-1185">Reference proteome</keyword>
<accession>A0ABQ9GUC9</accession>
<organism evidence="1 2">
    <name type="scientific">Dryococelus australis</name>
    <dbReference type="NCBI Taxonomy" id="614101"/>
    <lineage>
        <taxon>Eukaryota</taxon>
        <taxon>Metazoa</taxon>
        <taxon>Ecdysozoa</taxon>
        <taxon>Arthropoda</taxon>
        <taxon>Hexapoda</taxon>
        <taxon>Insecta</taxon>
        <taxon>Pterygota</taxon>
        <taxon>Neoptera</taxon>
        <taxon>Polyneoptera</taxon>
        <taxon>Phasmatodea</taxon>
        <taxon>Verophasmatodea</taxon>
        <taxon>Anareolatae</taxon>
        <taxon>Phasmatidae</taxon>
        <taxon>Eurycanthinae</taxon>
        <taxon>Dryococelus</taxon>
    </lineage>
</organism>
<evidence type="ECO:0000313" key="1">
    <source>
        <dbReference type="EMBL" id="KAJ8875609.1"/>
    </source>
</evidence>